<dbReference type="Pfam" id="PF13489">
    <property type="entry name" value="Methyltransf_23"/>
    <property type="match status" value="1"/>
</dbReference>
<dbReference type="GO" id="GO:0008168">
    <property type="term" value="F:methyltransferase activity"/>
    <property type="evidence" value="ECO:0007669"/>
    <property type="project" value="UniProtKB-KW"/>
</dbReference>
<dbReference type="AlphaFoldDB" id="A0A3A2ZMK0"/>
<dbReference type="SUPFAM" id="SSF53335">
    <property type="entry name" value="S-adenosyl-L-methionine-dependent methyltransferases"/>
    <property type="match status" value="1"/>
</dbReference>
<dbReference type="InterPro" id="IPR029063">
    <property type="entry name" value="SAM-dependent_MTases_sf"/>
</dbReference>
<dbReference type="OrthoDB" id="2013972at2759"/>
<evidence type="ECO:0000313" key="1">
    <source>
        <dbReference type="EMBL" id="RJE20584.1"/>
    </source>
</evidence>
<gene>
    <name evidence="1" type="ORF">PHISCL_07070</name>
</gene>
<name>A0A3A2ZMK0_9EURO</name>
<dbReference type="Gene3D" id="3.40.50.150">
    <property type="entry name" value="Vaccinia Virus protein VP39"/>
    <property type="match status" value="1"/>
</dbReference>
<keyword evidence="2" id="KW-1185">Reference proteome</keyword>
<dbReference type="PANTHER" id="PTHR43591:SF10">
    <property type="entry name" value="ABC TRANSMEMBRANE TYPE-1 DOMAIN-CONTAINING PROTEIN-RELATED"/>
    <property type="match status" value="1"/>
</dbReference>
<evidence type="ECO:0000313" key="2">
    <source>
        <dbReference type="Proteomes" id="UP000266188"/>
    </source>
</evidence>
<dbReference type="STRING" id="2070753.A0A3A2ZMK0"/>
<organism evidence="1 2">
    <name type="scientific">Aspergillus sclerotialis</name>
    <dbReference type="NCBI Taxonomy" id="2070753"/>
    <lineage>
        <taxon>Eukaryota</taxon>
        <taxon>Fungi</taxon>
        <taxon>Dikarya</taxon>
        <taxon>Ascomycota</taxon>
        <taxon>Pezizomycotina</taxon>
        <taxon>Eurotiomycetes</taxon>
        <taxon>Eurotiomycetidae</taxon>
        <taxon>Eurotiales</taxon>
        <taxon>Aspergillaceae</taxon>
        <taxon>Aspergillus</taxon>
        <taxon>Aspergillus subgen. Polypaecilum</taxon>
    </lineage>
</organism>
<proteinExistence type="predicted"/>
<dbReference type="CDD" id="cd02440">
    <property type="entry name" value="AdoMet_MTases"/>
    <property type="match status" value="1"/>
</dbReference>
<accession>A0A3A2ZMK0</accession>
<dbReference type="Proteomes" id="UP000266188">
    <property type="component" value="Unassembled WGS sequence"/>
</dbReference>
<protein>
    <submittedName>
        <fullName evidence="1">TAM domain methyltransferase</fullName>
    </submittedName>
</protein>
<dbReference type="PANTHER" id="PTHR43591">
    <property type="entry name" value="METHYLTRANSFERASE"/>
    <property type="match status" value="1"/>
</dbReference>
<sequence length="267" mass="30855">MLKIVCDGRLFFSPLRNPKQILDIGTGSGIWAMEMAPIFPDAEITGTDLSPVQPTEVPENVHFLVDDADEDEWLWQENYFDLIHTANMSGSFTSFKDVLRKSLNHLKPGGYMECHEFDPKPKCDDDTMPPENPDGFSEYAMHDWLDLNIRSGQVTDPPRQFRIAHRLARWMRDVGFVDVQERIRKVPLNDWPTDPHLKHIGAWNQTNWLDGLAGWSYKPFLALGWSKPEIEVFLVDVRKCIQNRDIHCYLDYYVVTGRKPLPGEQPT</sequence>
<dbReference type="GO" id="GO:0032259">
    <property type="term" value="P:methylation"/>
    <property type="evidence" value="ECO:0007669"/>
    <property type="project" value="UniProtKB-KW"/>
</dbReference>
<reference evidence="2" key="1">
    <citation type="submission" date="2017-02" db="EMBL/GenBank/DDBJ databases">
        <authorList>
            <person name="Tafer H."/>
            <person name="Lopandic K."/>
        </authorList>
    </citation>
    <scope>NUCLEOTIDE SEQUENCE [LARGE SCALE GENOMIC DNA]</scope>
    <source>
        <strain evidence="2">CBS 366.77</strain>
    </source>
</reference>
<comment type="caution">
    <text evidence="1">The sequence shown here is derived from an EMBL/GenBank/DDBJ whole genome shotgun (WGS) entry which is preliminary data.</text>
</comment>
<dbReference type="EMBL" id="MVGC01000293">
    <property type="protein sequence ID" value="RJE20584.1"/>
    <property type="molecule type" value="Genomic_DNA"/>
</dbReference>
<keyword evidence="1" id="KW-0489">Methyltransferase</keyword>
<keyword evidence="1" id="KW-0808">Transferase</keyword>